<evidence type="ECO:0000313" key="4">
    <source>
        <dbReference type="Proteomes" id="UP000442109"/>
    </source>
</evidence>
<dbReference type="Pfam" id="PF09832">
    <property type="entry name" value="DUF2059"/>
    <property type="match status" value="1"/>
</dbReference>
<dbReference type="EMBL" id="WFKQ01000011">
    <property type="protein sequence ID" value="MUG33211.1"/>
    <property type="molecule type" value="Genomic_DNA"/>
</dbReference>
<dbReference type="RefSeq" id="WP_155587626.1">
    <property type="nucleotide sequence ID" value="NZ_WFKQ01000011.1"/>
</dbReference>
<sequence>MKKILAQSLVSVTSVVLMAVTPAYAELTINSSASKTAPSSIKTLSHAQQVPSEASLIKLLEVTRMADMMQSMSSTQSEMMSPIIESALKQKDLAQMTDQQRQEVSRVLTQYSQQLLADTNQVLLDVAQKQFVGVAKKHYTQAEVDAQIAFYSTEVGQSILDKQPKLMQEYMKVLVPEVMQVTNATSEKLMPKLIKDLDAILK</sequence>
<accession>A0A844M2P1</accession>
<protein>
    <submittedName>
        <fullName evidence="3">DUF2059 domain-containing protein</fullName>
    </submittedName>
</protein>
<dbReference type="Proteomes" id="UP000442109">
    <property type="component" value="Unassembled WGS sequence"/>
</dbReference>
<feature type="chain" id="PRO_5032484849" evidence="1">
    <location>
        <begin position="26"/>
        <end position="202"/>
    </location>
</feature>
<keyword evidence="1" id="KW-0732">Signal</keyword>
<evidence type="ECO:0000313" key="3">
    <source>
        <dbReference type="EMBL" id="MUG33211.1"/>
    </source>
</evidence>
<dbReference type="AlphaFoldDB" id="A0A844M2P1"/>
<gene>
    <name evidence="3" type="ORF">GB996_10445</name>
</gene>
<feature type="domain" description="DUF2059" evidence="2">
    <location>
        <begin position="130"/>
        <end position="180"/>
    </location>
</feature>
<feature type="signal peptide" evidence="1">
    <location>
        <begin position="1"/>
        <end position="25"/>
    </location>
</feature>
<dbReference type="OrthoDB" id="490569at2"/>
<proteinExistence type="predicted"/>
<reference evidence="3 4" key="1">
    <citation type="journal article" date="2019" name="PLoS ONE">
        <title>Pup mortality in New Zealand sea lions (Phocarctos hookeri) at Enderby Island, Auckland Islands, 2013-18.</title>
        <authorList>
            <person name="Michael S.A."/>
            <person name="Hayman D.T.S."/>
            <person name="Gray R."/>
            <person name="Zhang J."/>
            <person name="Rogers L."/>
            <person name="Roe W.D."/>
        </authorList>
    </citation>
    <scope>NUCLEOTIDE SEQUENCE [LARGE SCALE GENOMIC DNA]</scope>
    <source>
        <strain evidence="3 4">SM868</strain>
    </source>
</reference>
<dbReference type="InterPro" id="IPR018637">
    <property type="entry name" value="DUF2059"/>
</dbReference>
<evidence type="ECO:0000259" key="2">
    <source>
        <dbReference type="Pfam" id="PF09832"/>
    </source>
</evidence>
<evidence type="ECO:0000256" key="1">
    <source>
        <dbReference type="SAM" id="SignalP"/>
    </source>
</evidence>
<organism evidence="3 4">
    <name type="scientific">Psychrobacter sanguinis</name>
    <dbReference type="NCBI Taxonomy" id="861445"/>
    <lineage>
        <taxon>Bacteria</taxon>
        <taxon>Pseudomonadati</taxon>
        <taxon>Pseudomonadota</taxon>
        <taxon>Gammaproteobacteria</taxon>
        <taxon>Moraxellales</taxon>
        <taxon>Moraxellaceae</taxon>
        <taxon>Psychrobacter</taxon>
    </lineage>
</organism>
<name>A0A844M2P1_9GAMM</name>
<comment type="caution">
    <text evidence="3">The sequence shown here is derived from an EMBL/GenBank/DDBJ whole genome shotgun (WGS) entry which is preliminary data.</text>
</comment>
<keyword evidence="4" id="KW-1185">Reference proteome</keyword>